<sequence length="223" mass="25142">MRVVKSSYVIAFFALAVSLFLAVQYFVAGDAKSADFVQQKLKEMSLSDFWYVVLYVHIVGSIAAMVVGWSQFIRKWRAKSRGLHKAIGKIYAAGVLLGGLSGIYLAFYASGGPVATAGFLLLAIAWLYTMLRGVKAIVTNGDRTAHRRWMMRSYALTFAAVMLRIYVPICMMIFGNDAFNDYYRIIAWLCWVPNLIFVEWLIRRRTANLSRRLDSSSRSTTAS</sequence>
<keyword evidence="1" id="KW-0812">Transmembrane</keyword>
<organism evidence="2 3">
    <name type="scientific">Cohnella soli</name>
    <dbReference type="NCBI Taxonomy" id="425005"/>
    <lineage>
        <taxon>Bacteria</taxon>
        <taxon>Bacillati</taxon>
        <taxon>Bacillota</taxon>
        <taxon>Bacilli</taxon>
        <taxon>Bacillales</taxon>
        <taxon>Paenibacillaceae</taxon>
        <taxon>Cohnella</taxon>
    </lineage>
</organism>
<comment type="caution">
    <text evidence="2">The sequence shown here is derived from an EMBL/GenBank/DDBJ whole genome shotgun (WGS) entry which is preliminary data.</text>
</comment>
<keyword evidence="3" id="KW-1185">Reference proteome</keyword>
<dbReference type="InterPro" id="IPR018750">
    <property type="entry name" value="DUF2306_membrane"/>
</dbReference>
<evidence type="ECO:0000313" key="2">
    <source>
        <dbReference type="EMBL" id="MFC5407251.1"/>
    </source>
</evidence>
<dbReference type="RefSeq" id="WP_378139747.1">
    <property type="nucleotide sequence ID" value="NZ_JBHSMI010000067.1"/>
</dbReference>
<keyword evidence="1" id="KW-0472">Membrane</keyword>
<reference evidence="3" key="1">
    <citation type="journal article" date="2019" name="Int. J. Syst. Evol. Microbiol.">
        <title>The Global Catalogue of Microorganisms (GCM) 10K type strain sequencing project: providing services to taxonomists for standard genome sequencing and annotation.</title>
        <authorList>
            <consortium name="The Broad Institute Genomics Platform"/>
            <consortium name="The Broad Institute Genome Sequencing Center for Infectious Disease"/>
            <person name="Wu L."/>
            <person name="Ma J."/>
        </authorList>
    </citation>
    <scope>NUCLEOTIDE SEQUENCE [LARGE SCALE GENOMIC DNA]</scope>
    <source>
        <strain evidence="3">CGMCC 1.18575</strain>
    </source>
</reference>
<dbReference type="Pfam" id="PF10067">
    <property type="entry name" value="DUF2306"/>
    <property type="match status" value="1"/>
</dbReference>
<feature type="transmembrane region" description="Helical" evidence="1">
    <location>
        <begin position="182"/>
        <end position="202"/>
    </location>
</feature>
<protein>
    <submittedName>
        <fullName evidence="2">DUF2306 domain-containing protein</fullName>
    </submittedName>
</protein>
<keyword evidence="1" id="KW-1133">Transmembrane helix</keyword>
<feature type="transmembrane region" description="Helical" evidence="1">
    <location>
        <begin position="115"/>
        <end position="134"/>
    </location>
</feature>
<evidence type="ECO:0000256" key="1">
    <source>
        <dbReference type="SAM" id="Phobius"/>
    </source>
</evidence>
<gene>
    <name evidence="2" type="ORF">ACFPOF_31365</name>
</gene>
<dbReference type="EMBL" id="JBHSMI010000067">
    <property type="protein sequence ID" value="MFC5407251.1"/>
    <property type="molecule type" value="Genomic_DNA"/>
</dbReference>
<feature type="transmembrane region" description="Helical" evidence="1">
    <location>
        <begin position="49"/>
        <end position="69"/>
    </location>
</feature>
<proteinExistence type="predicted"/>
<feature type="transmembrane region" description="Helical" evidence="1">
    <location>
        <begin position="90"/>
        <end position="109"/>
    </location>
</feature>
<dbReference type="Proteomes" id="UP001596113">
    <property type="component" value="Unassembled WGS sequence"/>
</dbReference>
<accession>A0ABW0I4D8</accession>
<name>A0ABW0I4D8_9BACL</name>
<feature type="transmembrane region" description="Helical" evidence="1">
    <location>
        <begin position="154"/>
        <end position="176"/>
    </location>
</feature>
<evidence type="ECO:0000313" key="3">
    <source>
        <dbReference type="Proteomes" id="UP001596113"/>
    </source>
</evidence>